<keyword evidence="8" id="KW-0067">ATP-binding</keyword>
<dbReference type="EMBL" id="JABXWD010000121">
    <property type="protein sequence ID" value="MBV6341556.1"/>
    <property type="molecule type" value="Genomic_DNA"/>
</dbReference>
<evidence type="ECO:0000256" key="3">
    <source>
        <dbReference type="ARBA" id="ARBA00012438"/>
    </source>
</evidence>
<keyword evidence="9" id="KW-0902">Two-component regulatory system</keyword>
<feature type="transmembrane region" description="Helical" evidence="11">
    <location>
        <begin position="15"/>
        <end position="35"/>
    </location>
</feature>
<dbReference type="PROSITE" id="PS50109">
    <property type="entry name" value="HIS_KIN"/>
    <property type="match status" value="1"/>
</dbReference>
<feature type="transmembrane region" description="Helical" evidence="11">
    <location>
        <begin position="197"/>
        <end position="216"/>
    </location>
</feature>
<dbReference type="Pfam" id="PF00512">
    <property type="entry name" value="HisKA"/>
    <property type="match status" value="1"/>
</dbReference>
<evidence type="ECO:0000259" key="13">
    <source>
        <dbReference type="PROSITE" id="PS50885"/>
    </source>
</evidence>
<keyword evidence="4" id="KW-0597">Phosphoprotein</keyword>
<evidence type="ECO:0000256" key="5">
    <source>
        <dbReference type="ARBA" id="ARBA00022679"/>
    </source>
</evidence>
<dbReference type="PRINTS" id="PR00344">
    <property type="entry name" value="BCTRLSENSOR"/>
</dbReference>
<evidence type="ECO:0000256" key="2">
    <source>
        <dbReference type="ARBA" id="ARBA00004370"/>
    </source>
</evidence>
<dbReference type="InterPro" id="IPR003660">
    <property type="entry name" value="HAMP_dom"/>
</dbReference>
<evidence type="ECO:0000256" key="10">
    <source>
        <dbReference type="SAM" id="Coils"/>
    </source>
</evidence>
<dbReference type="SMART" id="SM00388">
    <property type="entry name" value="HisKA"/>
    <property type="match status" value="1"/>
</dbReference>
<dbReference type="CDD" id="cd06225">
    <property type="entry name" value="HAMP"/>
    <property type="match status" value="1"/>
</dbReference>
<keyword evidence="11" id="KW-1133">Transmembrane helix</keyword>
<evidence type="ECO:0000256" key="8">
    <source>
        <dbReference type="ARBA" id="ARBA00022840"/>
    </source>
</evidence>
<keyword evidence="7" id="KW-0418">Kinase</keyword>
<dbReference type="Gene3D" id="1.10.287.130">
    <property type="match status" value="1"/>
</dbReference>
<dbReference type="PANTHER" id="PTHR43065:SF10">
    <property type="entry name" value="PEROXIDE STRESS-ACTIVATED HISTIDINE KINASE MAK3"/>
    <property type="match status" value="1"/>
</dbReference>
<keyword evidence="15" id="KW-1185">Reference proteome</keyword>
<evidence type="ECO:0000256" key="1">
    <source>
        <dbReference type="ARBA" id="ARBA00000085"/>
    </source>
</evidence>
<keyword evidence="11" id="KW-0812">Transmembrane</keyword>
<feature type="domain" description="HAMP" evidence="13">
    <location>
        <begin position="218"/>
        <end position="270"/>
    </location>
</feature>
<sequence>MLLRMIRSSLSCKTIILVSALLLLWGVVFWYKFIISANRDVIINKTEETLSYLEIIRSSINYNMLVSHKEQIQKTIENVGSIKKIPTLRLLDHHGNIKFSSDKNELGNTVGDKARICQECHTNDIKGVYSFKELRQNWYIAEENQRLRAFIPIKNEQSCYTAPCHVHDAQVKINGILEAELPLGSTYDMIRARNIDAVIYGTIFAALILISVYMILSKLVTKPSVLLYEGVKMVSRGYYDHSLAEGSDDEIGDLARAYNEMTRSLKFEKSDLQEKTKRLSEIMEQKAREVRKTQEQYMHTEKLASLGRMVAGVAHELNSPLTGIIIFAQLLLKRVPADNKQDKDDLEVIIQQAEKCSNIIAVLLGYSRAIPSEKVDLDVNKTIDSALNILQNQARFHNMSITKELNPDLPRIAGDPSQLEQVFINLLINAADALEGKGKVFIKSKRISEDDNDLVEIEFTDSGPGIPEGNIDTIFEPFFTTKPEGKGTGLGLAVSRGIIQKMGGRITVRNKPDAGASFLIHLPMNK</sequence>
<keyword evidence="10" id="KW-0175">Coiled coil</keyword>
<evidence type="ECO:0000313" key="15">
    <source>
        <dbReference type="Proteomes" id="UP001196980"/>
    </source>
</evidence>
<dbReference type="SUPFAM" id="SSF55874">
    <property type="entry name" value="ATPase domain of HSP90 chaperone/DNA topoisomerase II/histidine kinase"/>
    <property type="match status" value="1"/>
</dbReference>
<gene>
    <name evidence="14" type="ORF">HWQ67_08155</name>
</gene>
<evidence type="ECO:0000256" key="11">
    <source>
        <dbReference type="SAM" id="Phobius"/>
    </source>
</evidence>
<dbReference type="RefSeq" id="WP_218252190.1">
    <property type="nucleotide sequence ID" value="NZ_JABXWD010000121.1"/>
</dbReference>
<dbReference type="Gene3D" id="3.30.450.290">
    <property type="match status" value="1"/>
</dbReference>
<keyword evidence="5" id="KW-0808">Transferase</keyword>
<dbReference type="PANTHER" id="PTHR43065">
    <property type="entry name" value="SENSOR HISTIDINE KINASE"/>
    <property type="match status" value="1"/>
</dbReference>
<dbReference type="InterPro" id="IPR036097">
    <property type="entry name" value="HisK_dim/P_sf"/>
</dbReference>
<keyword evidence="6" id="KW-0547">Nucleotide-binding</keyword>
<dbReference type="InterPro" id="IPR005467">
    <property type="entry name" value="His_kinase_dom"/>
</dbReference>
<dbReference type="Pfam" id="PF00672">
    <property type="entry name" value="HAMP"/>
    <property type="match status" value="1"/>
</dbReference>
<reference evidence="14 15" key="1">
    <citation type="journal article" date="2020" name="J Geophys Res Biogeosci">
        <title>Magnetotaxis as an Adaptation to Enable Bacterial Shuttling of Microbial Sulfur and Sulfur Cycling Across Aquatic Oxic#Anoxic Interfaces.</title>
        <authorList>
            <person name="Li J."/>
            <person name="Liu P."/>
            <person name="Wang J."/>
            <person name="Roberts A.P."/>
            <person name="Pan Y."/>
        </authorList>
    </citation>
    <scope>NUCLEOTIDE SEQUENCE [LARGE SCALE GENOMIC DNA]</scope>
    <source>
        <strain evidence="14 15">MYR-1_YQ</strain>
    </source>
</reference>
<evidence type="ECO:0000313" key="14">
    <source>
        <dbReference type="EMBL" id="MBV6341556.1"/>
    </source>
</evidence>
<evidence type="ECO:0000256" key="9">
    <source>
        <dbReference type="ARBA" id="ARBA00023012"/>
    </source>
</evidence>
<dbReference type="CDD" id="cd00082">
    <property type="entry name" value="HisKA"/>
    <property type="match status" value="1"/>
</dbReference>
<evidence type="ECO:0000256" key="4">
    <source>
        <dbReference type="ARBA" id="ARBA00022553"/>
    </source>
</evidence>
<dbReference type="SUPFAM" id="SSF47384">
    <property type="entry name" value="Homodimeric domain of signal transducing histidine kinase"/>
    <property type="match status" value="1"/>
</dbReference>
<evidence type="ECO:0000256" key="7">
    <source>
        <dbReference type="ARBA" id="ARBA00022777"/>
    </source>
</evidence>
<dbReference type="InterPro" id="IPR003661">
    <property type="entry name" value="HisK_dim/P_dom"/>
</dbReference>
<dbReference type="InterPro" id="IPR036890">
    <property type="entry name" value="HATPase_C_sf"/>
</dbReference>
<dbReference type="Pfam" id="PF02518">
    <property type="entry name" value="HATPase_c"/>
    <property type="match status" value="1"/>
</dbReference>
<dbReference type="Gene3D" id="6.10.340.10">
    <property type="match status" value="1"/>
</dbReference>
<proteinExistence type="predicted"/>
<dbReference type="Proteomes" id="UP001196980">
    <property type="component" value="Unassembled WGS sequence"/>
</dbReference>
<evidence type="ECO:0000259" key="12">
    <source>
        <dbReference type="PROSITE" id="PS50109"/>
    </source>
</evidence>
<dbReference type="SMART" id="SM00304">
    <property type="entry name" value="HAMP"/>
    <property type="match status" value="1"/>
</dbReference>
<dbReference type="SUPFAM" id="SSF158472">
    <property type="entry name" value="HAMP domain-like"/>
    <property type="match status" value="1"/>
</dbReference>
<organism evidence="14 15">
    <name type="scientific">Candidatus Magnetobacterium casense</name>
    <dbReference type="NCBI Taxonomy" id="1455061"/>
    <lineage>
        <taxon>Bacteria</taxon>
        <taxon>Pseudomonadati</taxon>
        <taxon>Nitrospirota</taxon>
        <taxon>Thermodesulfovibrionia</taxon>
        <taxon>Thermodesulfovibrionales</taxon>
        <taxon>Candidatus Magnetobacteriaceae</taxon>
        <taxon>Candidatus Magnetobacterium</taxon>
    </lineage>
</organism>
<dbReference type="EC" id="2.7.13.3" evidence="3"/>
<name>A0ABS6RY68_9BACT</name>
<dbReference type="Gene3D" id="3.30.565.10">
    <property type="entry name" value="Histidine kinase-like ATPase, C-terminal domain"/>
    <property type="match status" value="1"/>
</dbReference>
<comment type="catalytic activity">
    <reaction evidence="1">
        <text>ATP + protein L-histidine = ADP + protein N-phospho-L-histidine.</text>
        <dbReference type="EC" id="2.7.13.3"/>
    </reaction>
</comment>
<keyword evidence="11" id="KW-0472">Membrane</keyword>
<dbReference type="InterPro" id="IPR004358">
    <property type="entry name" value="Sig_transdc_His_kin-like_C"/>
</dbReference>
<dbReference type="SMART" id="SM00387">
    <property type="entry name" value="HATPase_c"/>
    <property type="match status" value="1"/>
</dbReference>
<protein>
    <recommendedName>
        <fullName evidence="3">histidine kinase</fullName>
        <ecNumber evidence="3">2.7.13.3</ecNumber>
    </recommendedName>
</protein>
<dbReference type="PROSITE" id="PS50885">
    <property type="entry name" value="HAMP"/>
    <property type="match status" value="1"/>
</dbReference>
<comment type="subcellular location">
    <subcellularLocation>
        <location evidence="2">Membrane</location>
    </subcellularLocation>
</comment>
<feature type="coiled-coil region" evidence="10">
    <location>
        <begin position="265"/>
        <end position="303"/>
    </location>
</feature>
<feature type="domain" description="Histidine kinase" evidence="12">
    <location>
        <begin position="312"/>
        <end position="526"/>
    </location>
</feature>
<accession>A0ABS6RY68</accession>
<comment type="caution">
    <text evidence="14">The sequence shown here is derived from an EMBL/GenBank/DDBJ whole genome shotgun (WGS) entry which is preliminary data.</text>
</comment>
<evidence type="ECO:0000256" key="6">
    <source>
        <dbReference type="ARBA" id="ARBA00022741"/>
    </source>
</evidence>
<dbReference type="InterPro" id="IPR003594">
    <property type="entry name" value="HATPase_dom"/>
</dbReference>